<dbReference type="Proteomes" id="UP000471633">
    <property type="component" value="Unassembled WGS sequence"/>
</dbReference>
<reference evidence="4" key="3">
    <citation type="submission" date="2021-06" db="EMBL/GenBank/DDBJ databases">
        <title>Chromosome-level genome assembly for S. haematobium.</title>
        <authorList>
            <person name="Stroehlein A.J."/>
        </authorList>
    </citation>
    <scope>NUCLEOTIDE SEQUENCE</scope>
</reference>
<dbReference type="Pfam" id="PF14916">
    <property type="entry name" value="CCDC92"/>
    <property type="match status" value="1"/>
</dbReference>
<feature type="coiled-coil region" evidence="2">
    <location>
        <begin position="56"/>
        <end position="139"/>
    </location>
</feature>
<protein>
    <submittedName>
        <fullName evidence="4">Coiled-coil domain containing, variant 3</fullName>
    </submittedName>
</protein>
<dbReference type="GeneID" id="24592098"/>
<comment type="caution">
    <text evidence="4">The sequence shown here is derived from an EMBL/GenBank/DDBJ whole genome shotgun (WGS) entry which is preliminary data.</text>
</comment>
<evidence type="ECO:0000256" key="1">
    <source>
        <dbReference type="ARBA" id="ARBA00023054"/>
    </source>
</evidence>
<organism evidence="4 5">
    <name type="scientific">Schistosoma haematobium</name>
    <name type="common">Blood fluke</name>
    <dbReference type="NCBI Taxonomy" id="6185"/>
    <lineage>
        <taxon>Eukaryota</taxon>
        <taxon>Metazoa</taxon>
        <taxon>Spiralia</taxon>
        <taxon>Lophotrochozoa</taxon>
        <taxon>Platyhelminthes</taxon>
        <taxon>Trematoda</taxon>
        <taxon>Digenea</taxon>
        <taxon>Strigeidida</taxon>
        <taxon>Schistosomatoidea</taxon>
        <taxon>Schistosomatidae</taxon>
        <taxon>Schistosoma</taxon>
    </lineage>
</organism>
<dbReference type="InterPro" id="IPR040370">
    <property type="entry name" value="CCDC74A/CCDC74B/CCDC92"/>
</dbReference>
<sequence>MIVLNNFPIKTDSLGDKKVETIMIPSNKREAPVVSPPKPDDNGHKIPLGKNIAFLQKQHEAMLKGLHQEIESLKKINKDLQYRLVMCTCSAGYSDDNLPKNKTNENSLKQEISILREDLENERKKNARLMQQLEELQVSQNPVRGLPRFACKNGRLSTYSEQKNISKNNEMFQSLNKSQIHHDNSEFLKGCQDVPSKNTDFITDTVTVNNNPIAPTTGTLSVNKLIPTTSHSVPIKSSTTLNIPGNNFLTKRSILHSYDNEHVFEKQEEEIIESNDELINSHLLPFRLPALNFRKPLIQASLSNEQHKMNTNNIKYSPTRGSLKNEKVFNSELKITRPIKSATGYNNNSTTSLEVSINNLQTKSIDSKTSNDHYQQLHDLNLRKVTQAYSIGLKPFLPSLTKPADVMLNRQNDRHQKKSTKSLQLVTHAVGATNQSRSFE</sequence>
<dbReference type="PANTHER" id="PTHR14882">
    <property type="entry name" value="COILED-COIL DOMAIN-CONTAINING 74A"/>
    <property type="match status" value="1"/>
</dbReference>
<evidence type="ECO:0000259" key="3">
    <source>
        <dbReference type="Pfam" id="PF14916"/>
    </source>
</evidence>
<dbReference type="InterPro" id="IPR039496">
    <property type="entry name" value="CCDC92/74_N"/>
</dbReference>
<dbReference type="RefSeq" id="XP_051069779.1">
    <property type="nucleotide sequence ID" value="XM_051213775.1"/>
</dbReference>
<dbReference type="EMBL" id="AMPZ03000003">
    <property type="protein sequence ID" value="KAH9588219.1"/>
    <property type="molecule type" value="Genomic_DNA"/>
</dbReference>
<reference evidence="4" key="1">
    <citation type="journal article" date="2012" name="Nat. Genet.">
        <title>Whole-genome sequence of Schistosoma haematobium.</title>
        <authorList>
            <person name="Young N.D."/>
            <person name="Jex A.R."/>
            <person name="Li B."/>
            <person name="Liu S."/>
            <person name="Yang L."/>
            <person name="Xiong Z."/>
            <person name="Li Y."/>
            <person name="Cantacessi C."/>
            <person name="Hall R.S."/>
            <person name="Xu X."/>
            <person name="Chen F."/>
            <person name="Wu X."/>
            <person name="Zerlotini A."/>
            <person name="Oliveira G."/>
            <person name="Hofmann A."/>
            <person name="Zhang G."/>
            <person name="Fang X."/>
            <person name="Kang Y."/>
            <person name="Campbell B.E."/>
            <person name="Loukas A."/>
            <person name="Ranganathan S."/>
            <person name="Rollinson D."/>
            <person name="Rinaldi G."/>
            <person name="Brindley P.J."/>
            <person name="Yang H."/>
            <person name="Wang J."/>
            <person name="Wang J."/>
            <person name="Gasser R.B."/>
        </authorList>
    </citation>
    <scope>NUCLEOTIDE SEQUENCE</scope>
</reference>
<evidence type="ECO:0000256" key="2">
    <source>
        <dbReference type="SAM" id="Coils"/>
    </source>
</evidence>
<accession>A0A922S0V0</accession>
<dbReference type="CTD" id="24592098"/>
<dbReference type="PANTHER" id="PTHR14882:SF1">
    <property type="entry name" value="CCDC92 DOMAIN-CONTAINING PROTEIN"/>
    <property type="match status" value="1"/>
</dbReference>
<reference evidence="4" key="2">
    <citation type="journal article" date="2019" name="Gigascience">
        <title>High-quality Schistosoma haematobium genome achieved by single-molecule and long-range sequencing.</title>
        <authorList>
            <person name="Stroehlein A.J."/>
            <person name="Korhonen P.K."/>
            <person name="Chong T.M."/>
            <person name="Lim Y.L."/>
            <person name="Chan K.G."/>
            <person name="Webster B."/>
            <person name="Rollinson D."/>
            <person name="Brindley P.J."/>
            <person name="Gasser R.B."/>
            <person name="Young N.D."/>
        </authorList>
    </citation>
    <scope>NUCLEOTIDE SEQUENCE</scope>
</reference>
<keyword evidence="1 2" id="KW-0175">Coiled coil</keyword>
<feature type="domain" description="CCDC92/74 N-terminal" evidence="3">
    <location>
        <begin position="49"/>
        <end position="86"/>
    </location>
</feature>
<keyword evidence="5" id="KW-1185">Reference proteome</keyword>
<reference evidence="4" key="4">
    <citation type="journal article" date="2022" name="PLoS Pathog.">
        <title>Chromosome-level genome of Schistosoma haematobium underpins genome-wide explorations of molecular variation.</title>
        <authorList>
            <person name="Stroehlein A.J."/>
            <person name="Korhonen P.K."/>
            <person name="Lee V.V."/>
            <person name="Ralph S.A."/>
            <person name="Mentink-Kane M."/>
            <person name="You H."/>
            <person name="McManus D.P."/>
            <person name="Tchuente L.T."/>
            <person name="Stothard J.R."/>
            <person name="Kaur P."/>
            <person name="Dudchenko O."/>
            <person name="Aiden E.L."/>
            <person name="Yang B."/>
            <person name="Yang H."/>
            <person name="Emery A.M."/>
            <person name="Webster B.L."/>
            <person name="Brindley P.J."/>
            <person name="Rollinson D."/>
            <person name="Chang B.C.H."/>
            <person name="Gasser R.B."/>
            <person name="Young N.D."/>
        </authorList>
    </citation>
    <scope>NUCLEOTIDE SEQUENCE</scope>
</reference>
<gene>
    <name evidence="4" type="primary">CCDC74A_1</name>
    <name evidence="4" type="ORF">MS3_00005682</name>
</gene>
<evidence type="ECO:0000313" key="4">
    <source>
        <dbReference type="EMBL" id="KAH9588219.1"/>
    </source>
</evidence>
<proteinExistence type="predicted"/>
<dbReference type="AlphaFoldDB" id="A0A922S0V0"/>
<name>A0A922S0V0_SCHHA</name>
<evidence type="ECO:0000313" key="5">
    <source>
        <dbReference type="Proteomes" id="UP000471633"/>
    </source>
</evidence>